<dbReference type="AlphaFoldDB" id="A0A2M4D8G5"/>
<protein>
    <submittedName>
        <fullName evidence="1">Putative secreted protein</fullName>
    </submittedName>
</protein>
<reference evidence="1" key="1">
    <citation type="submission" date="2018-01" db="EMBL/GenBank/DDBJ databases">
        <title>An insight into the sialome of Amazonian anophelines.</title>
        <authorList>
            <person name="Ribeiro J.M."/>
            <person name="Scarpassa V."/>
            <person name="Calvo E."/>
        </authorList>
    </citation>
    <scope>NUCLEOTIDE SEQUENCE</scope>
</reference>
<sequence length="75" mass="8286">MVLPEQYLTVHIGRCLAIALILFEPCHCGIVDTLRFLEVTHLLVSDRTARLGILGVLLPQTGPQILFVQGGVHLR</sequence>
<evidence type="ECO:0000313" key="1">
    <source>
        <dbReference type="EMBL" id="MBW73791.1"/>
    </source>
</evidence>
<name>A0A2M4D8G5_ANODA</name>
<organism evidence="1">
    <name type="scientific">Anopheles darlingi</name>
    <name type="common">Mosquito</name>
    <dbReference type="NCBI Taxonomy" id="43151"/>
    <lineage>
        <taxon>Eukaryota</taxon>
        <taxon>Metazoa</taxon>
        <taxon>Ecdysozoa</taxon>
        <taxon>Arthropoda</taxon>
        <taxon>Hexapoda</taxon>
        <taxon>Insecta</taxon>
        <taxon>Pterygota</taxon>
        <taxon>Neoptera</taxon>
        <taxon>Endopterygota</taxon>
        <taxon>Diptera</taxon>
        <taxon>Nematocera</taxon>
        <taxon>Culicoidea</taxon>
        <taxon>Culicidae</taxon>
        <taxon>Anophelinae</taxon>
        <taxon>Anopheles</taxon>
    </lineage>
</organism>
<accession>A0A2M4D8G5</accession>
<dbReference type="EMBL" id="GGFL01009613">
    <property type="protein sequence ID" value="MBW73791.1"/>
    <property type="molecule type" value="Transcribed_RNA"/>
</dbReference>
<proteinExistence type="predicted"/>